<dbReference type="InterPro" id="IPR050553">
    <property type="entry name" value="Thioredoxin_ResA/DsbE_sf"/>
</dbReference>
<organism evidence="8 9">
    <name type="scientific">Methyloprofundus sedimenti</name>
    <dbReference type="NCBI Taxonomy" id="1420851"/>
    <lineage>
        <taxon>Bacteria</taxon>
        <taxon>Pseudomonadati</taxon>
        <taxon>Pseudomonadota</taxon>
        <taxon>Gammaproteobacteria</taxon>
        <taxon>Methylococcales</taxon>
        <taxon>Methylococcaceae</taxon>
        <taxon>Methyloprofundus</taxon>
    </lineage>
</organism>
<dbReference type="InterPro" id="IPR013766">
    <property type="entry name" value="Thioredoxin_domain"/>
</dbReference>
<dbReference type="GO" id="GO:0009055">
    <property type="term" value="F:electron transfer activity"/>
    <property type="evidence" value="ECO:0007669"/>
    <property type="project" value="InterPro"/>
</dbReference>
<keyword evidence="2 4" id="KW-0479">Metal-binding</keyword>
<evidence type="ECO:0000256" key="2">
    <source>
        <dbReference type="ARBA" id="ARBA00022723"/>
    </source>
</evidence>
<dbReference type="PANTHER" id="PTHR42852">
    <property type="entry name" value="THIOL:DISULFIDE INTERCHANGE PROTEIN DSBE"/>
    <property type="match status" value="1"/>
</dbReference>
<dbReference type="GO" id="GO:0016209">
    <property type="term" value="F:antioxidant activity"/>
    <property type="evidence" value="ECO:0007669"/>
    <property type="project" value="InterPro"/>
</dbReference>
<dbReference type="AlphaFoldDB" id="A0A1V8M4F9"/>
<dbReference type="EMBL" id="LPUF01000001">
    <property type="protein sequence ID" value="OQK16450.1"/>
    <property type="molecule type" value="Genomic_DNA"/>
</dbReference>
<dbReference type="InterPro" id="IPR036909">
    <property type="entry name" value="Cyt_c-like_dom_sf"/>
</dbReference>
<gene>
    <name evidence="8" type="ORF">AU255_00640</name>
</gene>
<protein>
    <recommendedName>
        <fullName evidence="10">Cytochrome c domain-containing protein</fullName>
    </recommendedName>
</protein>
<dbReference type="InterPro" id="IPR000866">
    <property type="entry name" value="AhpC/TSA"/>
</dbReference>
<dbReference type="GO" id="GO:0046872">
    <property type="term" value="F:metal ion binding"/>
    <property type="evidence" value="ECO:0007669"/>
    <property type="project" value="UniProtKB-KW"/>
</dbReference>
<keyword evidence="1 4" id="KW-0349">Heme</keyword>
<evidence type="ECO:0000256" key="4">
    <source>
        <dbReference type="PROSITE-ProRule" id="PRU00433"/>
    </source>
</evidence>
<evidence type="ECO:0000259" key="7">
    <source>
        <dbReference type="PROSITE" id="PS51352"/>
    </source>
</evidence>
<name>A0A1V8M4F9_9GAMM</name>
<evidence type="ECO:0000256" key="1">
    <source>
        <dbReference type="ARBA" id="ARBA00022617"/>
    </source>
</evidence>
<dbReference type="Proteomes" id="UP000191980">
    <property type="component" value="Unassembled WGS sequence"/>
</dbReference>
<dbReference type="PROSITE" id="PS51352">
    <property type="entry name" value="THIOREDOXIN_2"/>
    <property type="match status" value="1"/>
</dbReference>
<evidence type="ECO:0000313" key="9">
    <source>
        <dbReference type="Proteomes" id="UP000191980"/>
    </source>
</evidence>
<dbReference type="InterPro" id="IPR009056">
    <property type="entry name" value="Cyt_c-like_dom"/>
</dbReference>
<dbReference type="GO" id="GO:0016491">
    <property type="term" value="F:oxidoreductase activity"/>
    <property type="evidence" value="ECO:0007669"/>
    <property type="project" value="InterPro"/>
</dbReference>
<keyword evidence="3 4" id="KW-0408">Iron</keyword>
<dbReference type="Gene3D" id="3.40.30.10">
    <property type="entry name" value="Glutaredoxin"/>
    <property type="match status" value="1"/>
</dbReference>
<dbReference type="InterPro" id="IPR036249">
    <property type="entry name" value="Thioredoxin-like_sf"/>
</dbReference>
<dbReference type="CDD" id="cd02966">
    <property type="entry name" value="TlpA_like_family"/>
    <property type="match status" value="1"/>
</dbReference>
<keyword evidence="5" id="KW-0732">Signal</keyword>
<comment type="caution">
    <text evidence="8">The sequence shown here is derived from an EMBL/GenBank/DDBJ whole genome shotgun (WGS) entry which is preliminary data.</text>
</comment>
<dbReference type="PANTHER" id="PTHR42852:SF17">
    <property type="entry name" value="THIOREDOXIN-LIKE PROTEIN HI_1115"/>
    <property type="match status" value="1"/>
</dbReference>
<dbReference type="GO" id="GO:0020037">
    <property type="term" value="F:heme binding"/>
    <property type="evidence" value="ECO:0007669"/>
    <property type="project" value="InterPro"/>
</dbReference>
<keyword evidence="9" id="KW-1185">Reference proteome</keyword>
<sequence>MAKRMKNTHIWMIALIMVNGFAASACGAEPQLAPEYSARVLGSEQEATLASLRGQVVLLNAWATWCPPCREEMPDFEAIYTSYKEQGLAVVGVNIDEGEADDEVIRYVQGMKIGFSIWRDPNNRFGKRFRVLGVPATLLINREGMIVRRWQGPMDPGAADNLKTIKAALGSAPASIAANPQAQDGELAAVRRGRRLADQRGCLTCHSSDGTQGMGPSWKGLAGSTAQLTDGRSVLRDRAYLTRAIVDPDVEIVTGYSEGMMAGAMPGKRLSKIEVETLVRYLESLSQ</sequence>
<proteinExistence type="predicted"/>
<dbReference type="Pfam" id="PF00034">
    <property type="entry name" value="Cytochrom_C"/>
    <property type="match status" value="1"/>
</dbReference>
<feature type="chain" id="PRO_5013206813" description="Cytochrome c domain-containing protein" evidence="5">
    <location>
        <begin position="28"/>
        <end position="287"/>
    </location>
</feature>
<dbReference type="SUPFAM" id="SSF46626">
    <property type="entry name" value="Cytochrome c"/>
    <property type="match status" value="1"/>
</dbReference>
<dbReference type="PROSITE" id="PS51007">
    <property type="entry name" value="CYTC"/>
    <property type="match status" value="1"/>
</dbReference>
<evidence type="ECO:0000313" key="8">
    <source>
        <dbReference type="EMBL" id="OQK16450.1"/>
    </source>
</evidence>
<dbReference type="SUPFAM" id="SSF52833">
    <property type="entry name" value="Thioredoxin-like"/>
    <property type="match status" value="1"/>
</dbReference>
<dbReference type="Gene3D" id="1.10.760.10">
    <property type="entry name" value="Cytochrome c-like domain"/>
    <property type="match status" value="1"/>
</dbReference>
<evidence type="ECO:0000256" key="3">
    <source>
        <dbReference type="ARBA" id="ARBA00023004"/>
    </source>
</evidence>
<feature type="domain" description="Cytochrome c" evidence="6">
    <location>
        <begin position="188"/>
        <end position="286"/>
    </location>
</feature>
<evidence type="ECO:0000259" key="6">
    <source>
        <dbReference type="PROSITE" id="PS51007"/>
    </source>
</evidence>
<dbReference type="Pfam" id="PF00578">
    <property type="entry name" value="AhpC-TSA"/>
    <property type="match status" value="1"/>
</dbReference>
<accession>A0A1V8M4F9</accession>
<feature type="signal peptide" evidence="5">
    <location>
        <begin position="1"/>
        <end position="27"/>
    </location>
</feature>
<evidence type="ECO:0000256" key="5">
    <source>
        <dbReference type="SAM" id="SignalP"/>
    </source>
</evidence>
<dbReference type="STRING" id="1420851.AU255_00640"/>
<feature type="domain" description="Thioredoxin" evidence="7">
    <location>
        <begin position="27"/>
        <end position="174"/>
    </location>
</feature>
<dbReference type="PROSITE" id="PS51257">
    <property type="entry name" value="PROKAR_LIPOPROTEIN"/>
    <property type="match status" value="1"/>
</dbReference>
<evidence type="ECO:0008006" key="10">
    <source>
        <dbReference type="Google" id="ProtNLM"/>
    </source>
</evidence>
<reference evidence="8 9" key="1">
    <citation type="submission" date="2015-12" db="EMBL/GenBank/DDBJ databases">
        <authorList>
            <person name="Shamseldin A."/>
            <person name="Moawad H."/>
            <person name="Abd El-Rahim W.M."/>
            <person name="Sadowsky M.J."/>
        </authorList>
    </citation>
    <scope>NUCLEOTIDE SEQUENCE [LARGE SCALE GENOMIC DNA]</scope>
    <source>
        <strain evidence="8 9">WF1</strain>
    </source>
</reference>